<keyword evidence="4" id="KW-1133">Transmembrane helix</keyword>
<organism evidence="5 6">
    <name type="scientific">Aspergillus ochraceoroseus</name>
    <dbReference type="NCBI Taxonomy" id="138278"/>
    <lineage>
        <taxon>Eukaryota</taxon>
        <taxon>Fungi</taxon>
        <taxon>Dikarya</taxon>
        <taxon>Ascomycota</taxon>
        <taxon>Pezizomycotina</taxon>
        <taxon>Eurotiomycetes</taxon>
        <taxon>Eurotiomycetidae</taxon>
        <taxon>Eurotiales</taxon>
        <taxon>Aspergillaceae</taxon>
        <taxon>Aspergillus</taxon>
        <taxon>Aspergillus subgen. Nidulantes</taxon>
    </lineage>
</organism>
<gene>
    <name evidence="5" type="ORF">AOCH_005157</name>
</gene>
<dbReference type="InterPro" id="IPR015915">
    <property type="entry name" value="Kelch-typ_b-propeller"/>
</dbReference>
<comment type="caution">
    <text evidence="5">The sequence shown here is derived from an EMBL/GenBank/DDBJ whole genome shotgun (WGS) entry which is preliminary data.</text>
</comment>
<dbReference type="InterPro" id="IPR011043">
    <property type="entry name" value="Gal_Oxase/kelch_b-propeller"/>
</dbReference>
<evidence type="ECO:0008006" key="7">
    <source>
        <dbReference type="Google" id="ProtNLM"/>
    </source>
</evidence>
<evidence type="ECO:0000256" key="2">
    <source>
        <dbReference type="ARBA" id="ARBA00022737"/>
    </source>
</evidence>
<dbReference type="SUPFAM" id="SSF50965">
    <property type="entry name" value="Galactose oxidase, central domain"/>
    <property type="match status" value="1"/>
</dbReference>
<feature type="compositionally biased region" description="Basic and acidic residues" evidence="3">
    <location>
        <begin position="695"/>
        <end position="708"/>
    </location>
</feature>
<name>A0A0F8U8G5_9EURO</name>
<feature type="compositionally biased region" description="Low complexity" evidence="3">
    <location>
        <begin position="681"/>
        <end position="690"/>
    </location>
</feature>
<feature type="compositionally biased region" description="Polar residues" evidence="3">
    <location>
        <begin position="587"/>
        <end position="610"/>
    </location>
</feature>
<keyword evidence="6" id="KW-1185">Reference proteome</keyword>
<dbReference type="AlphaFoldDB" id="A0A0F8U8G5"/>
<evidence type="ECO:0000313" key="5">
    <source>
        <dbReference type="EMBL" id="KKK16049.1"/>
    </source>
</evidence>
<feature type="compositionally biased region" description="Low complexity" evidence="3">
    <location>
        <begin position="710"/>
        <end position="724"/>
    </location>
</feature>
<dbReference type="VEuPathDB" id="FungiDB:P175DRAFT_0476114"/>
<proteinExistence type="predicted"/>
<keyword evidence="4" id="KW-0472">Membrane</keyword>
<keyword evidence="4" id="KW-0812">Transmembrane</keyword>
<dbReference type="Proteomes" id="UP000034947">
    <property type="component" value="Unassembled WGS sequence"/>
</dbReference>
<evidence type="ECO:0000256" key="1">
    <source>
        <dbReference type="ARBA" id="ARBA00022441"/>
    </source>
</evidence>
<dbReference type="PANTHER" id="PTHR46228">
    <property type="entry name" value="KELCH DOMAIN-CONTAINING PROTEIN"/>
    <property type="match status" value="1"/>
</dbReference>
<dbReference type="Gene3D" id="2.120.10.80">
    <property type="entry name" value="Kelch-type beta propeller"/>
    <property type="match status" value="1"/>
</dbReference>
<feature type="region of interest" description="Disordered" evidence="3">
    <location>
        <begin position="663"/>
        <end position="745"/>
    </location>
</feature>
<dbReference type="PANTHER" id="PTHR46228:SF2">
    <property type="entry name" value="KELCH REPEAT PROTEIN (AFU_ORTHOLOGUE AFUA_4G14350)"/>
    <property type="match status" value="1"/>
</dbReference>
<feature type="transmembrane region" description="Helical" evidence="4">
    <location>
        <begin position="521"/>
        <end position="545"/>
    </location>
</feature>
<feature type="region of interest" description="Disordered" evidence="3">
    <location>
        <begin position="574"/>
        <end position="632"/>
    </location>
</feature>
<protein>
    <recommendedName>
        <fullName evidence="7">Kelch repeat protein</fullName>
    </recommendedName>
</protein>
<accession>A0A0F8U8G5</accession>
<sequence length="745" mass="81272">MASRSPCYGPVRPLWRANDLEESDQYLDVHMGRTSRCDNQKKCSFGRSVNNFVKVSTIRDTVYLDGGHLWWQLGYSDGSVLPVNPDNYGGLLYYLNLSASFDTATTNLTALFGSIPKSGGIANNLAPTYHDGVMFANDDKFYLYGGLLLPTASQSPPDGNAILAYERYQYGPFLNLWQPGFINTDLDNDVTRYITSGAGVSSPSENLGFYVSGMRAPNWGPIYDNQSATTLSSQMIKVDMSQMRDSRWYNVSLPQFVPPRANAEAVWIPVSEQGILVLIGGVIYPEFIFTSSGLDSGQQNASERSSPAFMDTVSIYDIANDQWYLQNTTGDIPPQLTQFCSVYATASDGTSHNIYIYGGYDGLSPTHIPSDDVYVLSLPSFEWIKLYSGDSRTHGRKAHKCVKPYPDRMLVLGGSSIDPSSCIDMIQVFNLNTGRFQDTYNPAQWNTYQVPDLVSGRIGGDSTGGATKTAPNSWTNSSLAQVFAASYTKTIATWYPYNTTSHNSTPTPVPVPSGGSSGFPAWAGAIIGVLLGLLLIVAAAVFWFLRRRRSYQGSRQTSAVSGNQFRAMQGMYSGASATDAPKDHETTVSSTCTKDSAVEQSVATTHTTAEAGSEPLYEVHGTSSPPPVELPTPYNEISLPSPSLISSTCRSGYVSPIFVDIPEEETTDSQPPRPTHRRHVSSLSSARSLSIANRMYDDQDGRLSERSRYISGASEASISSSGSQIREESKNTSGLEDIQDTEKEK</sequence>
<evidence type="ECO:0000256" key="3">
    <source>
        <dbReference type="SAM" id="MobiDB-lite"/>
    </source>
</evidence>
<evidence type="ECO:0000256" key="4">
    <source>
        <dbReference type="SAM" id="Phobius"/>
    </source>
</evidence>
<evidence type="ECO:0000313" key="6">
    <source>
        <dbReference type="Proteomes" id="UP000034947"/>
    </source>
</evidence>
<dbReference type="EMBL" id="JYKN01002525">
    <property type="protein sequence ID" value="KKK16049.1"/>
    <property type="molecule type" value="Genomic_DNA"/>
</dbReference>
<dbReference type="OrthoDB" id="540004at2759"/>
<keyword evidence="1" id="KW-0880">Kelch repeat</keyword>
<reference evidence="5 6" key="1">
    <citation type="submission" date="2015-02" db="EMBL/GenBank/DDBJ databases">
        <title>Draft Genome Sequences of Two Closely-Related Aflatoxigenic Aspergillus Species Obtained from the Cote d'Ivoire.</title>
        <authorList>
            <person name="Moore G.G."/>
            <person name="Beltz S.B."/>
            <person name="Mack B.M."/>
        </authorList>
    </citation>
    <scope>NUCLEOTIDE SEQUENCE [LARGE SCALE GENOMIC DNA]</scope>
    <source>
        <strain evidence="5 6">SRRC1432</strain>
    </source>
</reference>
<keyword evidence="2" id="KW-0677">Repeat</keyword>